<evidence type="ECO:0000313" key="3">
    <source>
        <dbReference type="EMBL" id="MBB6733442.1"/>
    </source>
</evidence>
<dbReference type="GO" id="GO:0005524">
    <property type="term" value="F:ATP binding"/>
    <property type="evidence" value="ECO:0007669"/>
    <property type="project" value="UniProtKB-UniRule"/>
</dbReference>
<comment type="caution">
    <text evidence="3">The sequence shown here is derived from an EMBL/GenBank/DDBJ whole genome shotgun (WGS) entry which is preliminary data.</text>
</comment>
<dbReference type="AlphaFoldDB" id="A0A7X0SNV5"/>
<name>A0A7X0SNV5_9BACL</name>
<dbReference type="Pfam" id="PF14398">
    <property type="entry name" value="ATPgrasp_YheCD"/>
    <property type="match status" value="1"/>
</dbReference>
<dbReference type="Proteomes" id="UP000564644">
    <property type="component" value="Unassembled WGS sequence"/>
</dbReference>
<keyword evidence="1" id="KW-0547">Nucleotide-binding</keyword>
<evidence type="ECO:0000256" key="1">
    <source>
        <dbReference type="PROSITE-ProRule" id="PRU00409"/>
    </source>
</evidence>
<sequence length="357" mass="41057">MNLAISRRRPTMTIKKGFVGILVANRAQRKHVLNQYLSYNAAGVKLISFTPSSIDWKRRTVVGLHRVKGRWSIGRFPLPQVVYNRCYGSDPLLIERLEATIGGDHYFNHINQLNKLDIYNKLNRWLAPNLPETIPYEEADVMSMLERHMEIYFKPLFGCMGKGVYRAEMNPSGDIRVGQHYFAPKTVTSDHVFFQEHMKKLVSSNPYIVQKGIPIRQIDGQVFDIRALVQKNEQGLWSVTNLVSRIAYKGSFNTSIFVKTCLSQEILKKLYPPDKVQAIMTSIYDVSLRTAEIIEMETDYHLGEFSVDVALDSDAHPWIIELNGKPQKDLYRGIPNRSVVYQRPIQYARYLCGKPSL</sequence>
<dbReference type="EMBL" id="JACJVO010000027">
    <property type="protein sequence ID" value="MBB6733442.1"/>
    <property type="molecule type" value="Genomic_DNA"/>
</dbReference>
<reference evidence="3 4" key="1">
    <citation type="submission" date="2020-08" db="EMBL/GenBank/DDBJ databases">
        <title>Cohnella phylogeny.</title>
        <authorList>
            <person name="Dunlap C."/>
        </authorList>
    </citation>
    <scope>NUCLEOTIDE SEQUENCE [LARGE SCALE GENOMIC DNA]</scope>
    <source>
        <strain evidence="3 4">CBP 2801</strain>
    </source>
</reference>
<gene>
    <name evidence="3" type="ORF">H7C18_21185</name>
</gene>
<proteinExistence type="predicted"/>
<dbReference type="Gene3D" id="3.30.470.20">
    <property type="entry name" value="ATP-grasp fold, B domain"/>
    <property type="match status" value="1"/>
</dbReference>
<protein>
    <submittedName>
        <fullName evidence="3">YheC/YheD family protein</fullName>
    </submittedName>
</protein>
<dbReference type="PROSITE" id="PS50975">
    <property type="entry name" value="ATP_GRASP"/>
    <property type="match status" value="1"/>
</dbReference>
<dbReference type="GO" id="GO:0046872">
    <property type="term" value="F:metal ion binding"/>
    <property type="evidence" value="ECO:0007669"/>
    <property type="project" value="InterPro"/>
</dbReference>
<keyword evidence="4" id="KW-1185">Reference proteome</keyword>
<dbReference type="InterPro" id="IPR011761">
    <property type="entry name" value="ATP-grasp"/>
</dbReference>
<evidence type="ECO:0000259" key="2">
    <source>
        <dbReference type="PROSITE" id="PS50975"/>
    </source>
</evidence>
<keyword evidence="1" id="KW-0067">ATP-binding</keyword>
<dbReference type="SUPFAM" id="SSF56059">
    <property type="entry name" value="Glutathione synthetase ATP-binding domain-like"/>
    <property type="match status" value="1"/>
</dbReference>
<dbReference type="InterPro" id="IPR026838">
    <property type="entry name" value="YheC/D"/>
</dbReference>
<evidence type="ECO:0000313" key="4">
    <source>
        <dbReference type="Proteomes" id="UP000564644"/>
    </source>
</evidence>
<accession>A0A7X0SNV5</accession>
<organism evidence="3 4">
    <name type="scientific">Cohnella zeiphila</name>
    <dbReference type="NCBI Taxonomy" id="2761120"/>
    <lineage>
        <taxon>Bacteria</taxon>
        <taxon>Bacillati</taxon>
        <taxon>Bacillota</taxon>
        <taxon>Bacilli</taxon>
        <taxon>Bacillales</taxon>
        <taxon>Paenibacillaceae</taxon>
        <taxon>Cohnella</taxon>
    </lineage>
</organism>
<feature type="domain" description="ATP-grasp" evidence="2">
    <location>
        <begin position="119"/>
        <end position="352"/>
    </location>
</feature>